<dbReference type="GO" id="GO:0004185">
    <property type="term" value="F:serine-type carboxypeptidase activity"/>
    <property type="evidence" value="ECO:0000318"/>
    <property type="project" value="GO_Central"/>
</dbReference>
<dbReference type="GO" id="GO:0006508">
    <property type="term" value="P:proteolysis"/>
    <property type="evidence" value="ECO:0007669"/>
    <property type="project" value="UniProtKB-KW"/>
</dbReference>
<sequence length="496" mass="55026">MEKPVAKPKSNLSSYCPSKTIIIAIAISIIIILAIIIPIFIVFGKPYQLQGTSSVTDSYSPSQTTSNPTTATTTVPSSSPQTSYKPILSIPDELWGYYEVRPGAHMFWWFYGYRGSQLRSQMPLILWMSGGPGYSSVGKGNFGQVGPIQLDLKPRNKTLIKRANVLFIDYPVGTGFSYVDKMSAYSRSDNEVAQDLYRTFAHVLHLLPSLQLLPFHLVAESYGGKIGSMFGNLLLQAKKEGRIQCNFISCILSSPLLSTADTIEFAGPYLNAFSLIDAMQSQQLLNQANSIKQYLQQKRGIDATAVLEQSLERMVNISSKANLHNVINYLSENPFTTLVKRNYTDIQSLQNNPTIAPTAAYAVMNNQIRHKLGIVPRHVKFASSNILVYALLRESICYPSIANAEAILNANVSVLIINGQFDAFVNGISLQKTIKKINWPYMKLFQSSKKAVMKDDAGRIVGFIKKYRNLSFMTMIDKGHSPILSVPDSYIGSVQN</sequence>
<evidence type="ECO:0000313" key="10">
    <source>
        <dbReference type="EMBL" id="EDV27465.1"/>
    </source>
</evidence>
<dbReference type="GeneID" id="6750514"/>
<dbReference type="InterPro" id="IPR018202">
    <property type="entry name" value="Ser_caboxypep_ser_AS"/>
</dbReference>
<dbReference type="eggNOG" id="KOG1283">
    <property type="taxonomic scope" value="Eukaryota"/>
</dbReference>
<keyword evidence="5 7" id="KW-0378">Hydrolase</keyword>
<accession>B3RNJ7</accession>
<keyword evidence="2 7" id="KW-0121">Carboxypeptidase</keyword>
<comment type="similarity">
    <text evidence="1 7">Belongs to the peptidase S10 family.</text>
</comment>
<feature type="region of interest" description="Disordered" evidence="8">
    <location>
        <begin position="54"/>
        <end position="79"/>
    </location>
</feature>
<keyword evidence="11" id="KW-1185">Reference proteome</keyword>
<dbReference type="PROSITE" id="PS00131">
    <property type="entry name" value="CARBOXYPEPT_SER_SER"/>
    <property type="match status" value="1"/>
</dbReference>
<dbReference type="Proteomes" id="UP000009022">
    <property type="component" value="Unassembled WGS sequence"/>
</dbReference>
<keyword evidence="6" id="KW-0325">Glycoprotein</keyword>
<dbReference type="SUPFAM" id="SSF53474">
    <property type="entry name" value="alpha/beta-Hydrolases"/>
    <property type="match status" value="1"/>
</dbReference>
<keyword evidence="4" id="KW-0732">Signal</keyword>
<dbReference type="HOGENOM" id="CLU_008523_1_0_1"/>
<dbReference type="FunFam" id="3.40.50.1820:FF:001051">
    <property type="entry name" value="Carboxypeptidase"/>
    <property type="match status" value="1"/>
</dbReference>
<dbReference type="InParanoid" id="B3RNJ7"/>
<dbReference type="PANTHER" id="PTHR11802:SF3">
    <property type="entry name" value="RETINOID-INDUCIBLE SERINE CARBOXYPEPTIDASE"/>
    <property type="match status" value="1"/>
</dbReference>
<keyword evidence="9" id="KW-1133">Transmembrane helix</keyword>
<dbReference type="KEGG" id="tad:TRIADDRAFT_53189"/>
<dbReference type="Pfam" id="PF00450">
    <property type="entry name" value="Peptidase_S10"/>
    <property type="match status" value="1"/>
</dbReference>
<protein>
    <recommendedName>
        <fullName evidence="7">Carboxypeptidase</fullName>
        <ecNumber evidence="7">3.4.16.-</ecNumber>
    </recommendedName>
</protein>
<evidence type="ECO:0000256" key="5">
    <source>
        <dbReference type="ARBA" id="ARBA00022801"/>
    </source>
</evidence>
<feature type="transmembrane region" description="Helical" evidence="9">
    <location>
        <begin position="21"/>
        <end position="43"/>
    </location>
</feature>
<evidence type="ECO:0000256" key="1">
    <source>
        <dbReference type="ARBA" id="ARBA00009431"/>
    </source>
</evidence>
<dbReference type="CTD" id="6750514"/>
<dbReference type="EMBL" id="DS985242">
    <property type="protein sequence ID" value="EDV27465.1"/>
    <property type="molecule type" value="Genomic_DNA"/>
</dbReference>
<dbReference type="OrthoDB" id="443318at2759"/>
<evidence type="ECO:0000256" key="6">
    <source>
        <dbReference type="ARBA" id="ARBA00023180"/>
    </source>
</evidence>
<reference evidence="10 11" key="1">
    <citation type="journal article" date="2008" name="Nature">
        <title>The Trichoplax genome and the nature of placozoans.</title>
        <authorList>
            <person name="Srivastava M."/>
            <person name="Begovic E."/>
            <person name="Chapman J."/>
            <person name="Putnam N.H."/>
            <person name="Hellsten U."/>
            <person name="Kawashima T."/>
            <person name="Kuo A."/>
            <person name="Mitros T."/>
            <person name="Salamov A."/>
            <person name="Carpenter M.L."/>
            <person name="Signorovitch A.Y."/>
            <person name="Moreno M.A."/>
            <person name="Kamm K."/>
            <person name="Grimwood J."/>
            <person name="Schmutz J."/>
            <person name="Shapiro H."/>
            <person name="Grigoriev I.V."/>
            <person name="Buss L.W."/>
            <person name="Schierwater B."/>
            <person name="Dellaporta S.L."/>
            <person name="Rokhsar D.S."/>
        </authorList>
    </citation>
    <scope>NUCLEOTIDE SEQUENCE [LARGE SCALE GENOMIC DNA]</scope>
    <source>
        <strain evidence="10 11">Grell-BS-1999</strain>
    </source>
</reference>
<dbReference type="AlphaFoldDB" id="B3RNJ7"/>
<dbReference type="InterPro" id="IPR029058">
    <property type="entry name" value="AB_hydrolase_fold"/>
</dbReference>
<organism evidence="10 11">
    <name type="scientific">Trichoplax adhaerens</name>
    <name type="common">Trichoplax reptans</name>
    <dbReference type="NCBI Taxonomy" id="10228"/>
    <lineage>
        <taxon>Eukaryota</taxon>
        <taxon>Metazoa</taxon>
        <taxon>Placozoa</taxon>
        <taxon>Uniplacotomia</taxon>
        <taxon>Trichoplacea</taxon>
        <taxon>Trichoplacidae</taxon>
        <taxon>Trichoplax</taxon>
    </lineage>
</organism>
<evidence type="ECO:0000256" key="4">
    <source>
        <dbReference type="ARBA" id="ARBA00022729"/>
    </source>
</evidence>
<dbReference type="PhylomeDB" id="B3RNJ7"/>
<evidence type="ECO:0000256" key="3">
    <source>
        <dbReference type="ARBA" id="ARBA00022670"/>
    </source>
</evidence>
<keyword evidence="9" id="KW-0472">Membrane</keyword>
<evidence type="ECO:0000313" key="11">
    <source>
        <dbReference type="Proteomes" id="UP000009022"/>
    </source>
</evidence>
<dbReference type="InterPro" id="IPR001563">
    <property type="entry name" value="Peptidase_S10"/>
</dbReference>
<evidence type="ECO:0000256" key="8">
    <source>
        <dbReference type="SAM" id="MobiDB-lite"/>
    </source>
</evidence>
<dbReference type="Gene3D" id="3.40.50.1820">
    <property type="entry name" value="alpha/beta hydrolase"/>
    <property type="match status" value="1"/>
</dbReference>
<dbReference type="PANTHER" id="PTHR11802">
    <property type="entry name" value="SERINE PROTEASE FAMILY S10 SERINE CARBOXYPEPTIDASE"/>
    <property type="match status" value="1"/>
</dbReference>
<proteinExistence type="inferred from homology"/>
<evidence type="ECO:0000256" key="9">
    <source>
        <dbReference type="SAM" id="Phobius"/>
    </source>
</evidence>
<feature type="compositionally biased region" description="Low complexity" evidence="8">
    <location>
        <begin position="58"/>
        <end position="79"/>
    </location>
</feature>
<dbReference type="EC" id="3.4.16.-" evidence="7"/>
<keyword evidence="9" id="KW-0812">Transmembrane</keyword>
<keyword evidence="3 7" id="KW-0645">Protease</keyword>
<evidence type="ECO:0000256" key="7">
    <source>
        <dbReference type="RuleBase" id="RU361156"/>
    </source>
</evidence>
<dbReference type="PRINTS" id="PR00724">
    <property type="entry name" value="CRBOXYPTASEC"/>
</dbReference>
<gene>
    <name evidence="10" type="ORF">TRIADDRAFT_53189</name>
</gene>
<dbReference type="RefSeq" id="XP_002109299.1">
    <property type="nucleotide sequence ID" value="XM_002109263.1"/>
</dbReference>
<evidence type="ECO:0000256" key="2">
    <source>
        <dbReference type="ARBA" id="ARBA00022645"/>
    </source>
</evidence>
<dbReference type="ESTHER" id="triad-b3rnj7">
    <property type="family name" value="Carboxypeptidase_S10"/>
</dbReference>
<name>B3RNJ7_TRIAD</name>